<evidence type="ECO:0000259" key="4">
    <source>
        <dbReference type="PROSITE" id="PS01124"/>
    </source>
</evidence>
<comment type="caution">
    <text evidence="5">The sequence shown here is derived from an EMBL/GenBank/DDBJ whole genome shotgun (WGS) entry which is preliminary data.</text>
</comment>
<name>A0A927CGC0_9BACL</name>
<dbReference type="PANTHER" id="PTHR43280">
    <property type="entry name" value="ARAC-FAMILY TRANSCRIPTIONAL REGULATOR"/>
    <property type="match status" value="1"/>
</dbReference>
<dbReference type="PROSITE" id="PS00041">
    <property type="entry name" value="HTH_ARAC_FAMILY_1"/>
    <property type="match status" value="1"/>
</dbReference>
<dbReference type="EMBL" id="JACXJA010000059">
    <property type="protein sequence ID" value="MBD2866457.1"/>
    <property type="molecule type" value="Genomic_DNA"/>
</dbReference>
<dbReference type="Pfam" id="PF12833">
    <property type="entry name" value="HTH_18"/>
    <property type="match status" value="1"/>
</dbReference>
<dbReference type="SUPFAM" id="SSF51215">
    <property type="entry name" value="Regulatory protein AraC"/>
    <property type="match status" value="1"/>
</dbReference>
<proteinExistence type="predicted"/>
<dbReference type="PANTHER" id="PTHR43280:SF2">
    <property type="entry name" value="HTH-TYPE TRANSCRIPTIONAL REGULATOR EXSA"/>
    <property type="match status" value="1"/>
</dbReference>
<dbReference type="InterPro" id="IPR018060">
    <property type="entry name" value="HTH_AraC"/>
</dbReference>
<keyword evidence="1" id="KW-0805">Transcription regulation</keyword>
<keyword evidence="3" id="KW-0804">Transcription</keyword>
<reference evidence="5" key="1">
    <citation type="submission" date="2020-09" db="EMBL/GenBank/DDBJ databases">
        <title>A novel bacterium of genus Paenibacillus, isolated from South China Sea.</title>
        <authorList>
            <person name="Huang H."/>
            <person name="Mo K."/>
            <person name="Hu Y."/>
        </authorList>
    </citation>
    <scope>NUCLEOTIDE SEQUENCE</scope>
    <source>
        <strain evidence="5">IB182363</strain>
    </source>
</reference>
<dbReference type="GO" id="GO:0003700">
    <property type="term" value="F:DNA-binding transcription factor activity"/>
    <property type="evidence" value="ECO:0007669"/>
    <property type="project" value="InterPro"/>
</dbReference>
<feature type="domain" description="HTH araC/xylS-type" evidence="4">
    <location>
        <begin position="171"/>
        <end position="269"/>
    </location>
</feature>
<dbReference type="InterPro" id="IPR009057">
    <property type="entry name" value="Homeodomain-like_sf"/>
</dbReference>
<evidence type="ECO:0000256" key="2">
    <source>
        <dbReference type="ARBA" id="ARBA00023125"/>
    </source>
</evidence>
<protein>
    <submittedName>
        <fullName evidence="5">Helix-turn-helix transcriptional regulator</fullName>
    </submittedName>
</protein>
<gene>
    <name evidence="5" type="ORF">IDH45_31245</name>
</gene>
<dbReference type="InterPro" id="IPR037923">
    <property type="entry name" value="HTH-like"/>
</dbReference>
<keyword evidence="2" id="KW-0238">DNA-binding</keyword>
<dbReference type="AlphaFoldDB" id="A0A927CGC0"/>
<sequence length="272" mass="31356">MGKTMLSGLHPRVKFSVYWLEKERFLLYEDTYDIWVMFAIESGSFYYEIGDQKGSATFGDLVLCPPGVPFRRVINTPLTFYYFELTWRPADGGPPHDESVLPTGKISLFDTSRLTHNYNLMRKWQSWPSDISLPQYSHYCLDIWLLYCEELGEGFIQSISSKSSHTDPLMQEAQLLIQQHAFSPLNLRTVAADLGISPAQLTKRFSSCYGITPLRYLTSLRLEKAKTLLLETRMTIDSISECCGYQNGFYLNRVFVKNEKTTPSQYRKASRL</sequence>
<evidence type="ECO:0000256" key="1">
    <source>
        <dbReference type="ARBA" id="ARBA00023015"/>
    </source>
</evidence>
<dbReference type="GO" id="GO:0043565">
    <property type="term" value="F:sequence-specific DNA binding"/>
    <property type="evidence" value="ECO:0007669"/>
    <property type="project" value="InterPro"/>
</dbReference>
<dbReference type="InterPro" id="IPR018062">
    <property type="entry name" value="HTH_AraC-typ_CS"/>
</dbReference>
<dbReference type="PROSITE" id="PS01124">
    <property type="entry name" value="HTH_ARAC_FAMILY_2"/>
    <property type="match status" value="1"/>
</dbReference>
<dbReference type="Gene3D" id="1.10.10.60">
    <property type="entry name" value="Homeodomain-like"/>
    <property type="match status" value="2"/>
</dbReference>
<keyword evidence="6" id="KW-1185">Reference proteome</keyword>
<evidence type="ECO:0000313" key="6">
    <source>
        <dbReference type="Proteomes" id="UP000639396"/>
    </source>
</evidence>
<accession>A0A927CGC0</accession>
<evidence type="ECO:0000313" key="5">
    <source>
        <dbReference type="EMBL" id="MBD2866457.1"/>
    </source>
</evidence>
<evidence type="ECO:0000256" key="3">
    <source>
        <dbReference type="ARBA" id="ARBA00023163"/>
    </source>
</evidence>
<dbReference type="Proteomes" id="UP000639396">
    <property type="component" value="Unassembled WGS sequence"/>
</dbReference>
<dbReference type="RefSeq" id="WP_190932074.1">
    <property type="nucleotide sequence ID" value="NZ_JACXJA010000059.1"/>
</dbReference>
<dbReference type="SUPFAM" id="SSF46689">
    <property type="entry name" value="Homeodomain-like"/>
    <property type="match status" value="2"/>
</dbReference>
<organism evidence="5 6">
    <name type="scientific">Paenibacillus oceani</name>
    <dbReference type="NCBI Taxonomy" id="2772510"/>
    <lineage>
        <taxon>Bacteria</taxon>
        <taxon>Bacillati</taxon>
        <taxon>Bacillota</taxon>
        <taxon>Bacilli</taxon>
        <taxon>Bacillales</taxon>
        <taxon>Paenibacillaceae</taxon>
        <taxon>Paenibacillus</taxon>
    </lineage>
</organism>
<dbReference type="SMART" id="SM00342">
    <property type="entry name" value="HTH_ARAC"/>
    <property type="match status" value="1"/>
</dbReference>